<name>A0A8R1V5Q7_PRIPA</name>
<evidence type="ECO:0000256" key="1">
    <source>
        <dbReference type="SAM" id="SignalP"/>
    </source>
</evidence>
<dbReference type="EnsemblMetazoa" id="PPA46569.1">
    <property type="protein sequence ID" value="PPA46569.1"/>
    <property type="gene ID" value="WBGene00304348"/>
</dbReference>
<reference evidence="2" key="2">
    <citation type="submission" date="2022-06" db="UniProtKB">
        <authorList>
            <consortium name="EnsemblMetazoa"/>
        </authorList>
    </citation>
    <scope>IDENTIFICATION</scope>
    <source>
        <strain evidence="2">PS312</strain>
    </source>
</reference>
<proteinExistence type="predicted"/>
<reference evidence="3" key="1">
    <citation type="journal article" date="2008" name="Nat. Genet.">
        <title>The Pristionchus pacificus genome provides a unique perspective on nematode lifestyle and parasitism.</title>
        <authorList>
            <person name="Dieterich C."/>
            <person name="Clifton S.W."/>
            <person name="Schuster L.N."/>
            <person name="Chinwalla A."/>
            <person name="Delehaunty K."/>
            <person name="Dinkelacker I."/>
            <person name="Fulton L."/>
            <person name="Fulton R."/>
            <person name="Godfrey J."/>
            <person name="Minx P."/>
            <person name="Mitreva M."/>
            <person name="Roeseler W."/>
            <person name="Tian H."/>
            <person name="Witte H."/>
            <person name="Yang S.P."/>
            <person name="Wilson R.K."/>
            <person name="Sommer R.J."/>
        </authorList>
    </citation>
    <scope>NUCLEOTIDE SEQUENCE [LARGE SCALE GENOMIC DNA]</scope>
    <source>
        <strain evidence="3">PS312</strain>
    </source>
</reference>
<evidence type="ECO:0000313" key="2">
    <source>
        <dbReference type="EnsemblMetazoa" id="PPA46569.1"/>
    </source>
</evidence>
<dbReference type="Proteomes" id="UP000005239">
    <property type="component" value="Unassembled WGS sequence"/>
</dbReference>
<feature type="signal peptide" evidence="1">
    <location>
        <begin position="1"/>
        <end position="19"/>
    </location>
</feature>
<feature type="chain" id="PRO_5035906483" evidence="1">
    <location>
        <begin position="20"/>
        <end position="100"/>
    </location>
</feature>
<sequence>MQFSLVLSVILVLSTTVAAAADYEPSQSRLAFGGYSNWASGASGPDRWIDSDDVIDEEKRAPMRLGKRAAFRMGKRAPMRLGKRAPMRMGKRGPLRLDDE</sequence>
<dbReference type="AlphaFoldDB" id="A0A8R1V5Q7"/>
<accession>A0A8R1V5Q7</accession>
<protein>
    <submittedName>
        <fullName evidence="2">Uncharacterized protein</fullName>
    </submittedName>
</protein>
<keyword evidence="1" id="KW-0732">Signal</keyword>
<dbReference type="OrthoDB" id="5876798at2759"/>
<keyword evidence="3" id="KW-1185">Reference proteome</keyword>
<evidence type="ECO:0000313" key="3">
    <source>
        <dbReference type="Proteomes" id="UP000005239"/>
    </source>
</evidence>
<gene>
    <name evidence="2" type="primary">WBGene00304348</name>
</gene>
<organism evidence="2 3">
    <name type="scientific">Pristionchus pacificus</name>
    <name type="common">Parasitic nematode worm</name>
    <dbReference type="NCBI Taxonomy" id="54126"/>
    <lineage>
        <taxon>Eukaryota</taxon>
        <taxon>Metazoa</taxon>
        <taxon>Ecdysozoa</taxon>
        <taxon>Nematoda</taxon>
        <taxon>Chromadorea</taxon>
        <taxon>Rhabditida</taxon>
        <taxon>Rhabditina</taxon>
        <taxon>Diplogasteromorpha</taxon>
        <taxon>Diplogasteroidea</taxon>
        <taxon>Neodiplogasteridae</taxon>
        <taxon>Pristionchus</taxon>
    </lineage>
</organism>